<evidence type="ECO:0000256" key="2">
    <source>
        <dbReference type="SAM" id="SignalP"/>
    </source>
</evidence>
<dbReference type="InterPro" id="IPR003646">
    <property type="entry name" value="SH3-like_bac-type"/>
</dbReference>
<dbReference type="EMBL" id="BAAASG010000023">
    <property type="protein sequence ID" value="GAA2516037.1"/>
    <property type="molecule type" value="Genomic_DNA"/>
</dbReference>
<protein>
    <recommendedName>
        <fullName evidence="3">SH3b domain-containing protein</fullName>
    </recommendedName>
</protein>
<evidence type="ECO:0000313" key="5">
    <source>
        <dbReference type="Proteomes" id="UP001501777"/>
    </source>
</evidence>
<reference evidence="4 5" key="1">
    <citation type="journal article" date="2019" name="Int. J. Syst. Evol. Microbiol.">
        <title>The Global Catalogue of Microorganisms (GCM) 10K type strain sequencing project: providing services to taxonomists for standard genome sequencing and annotation.</title>
        <authorList>
            <consortium name="The Broad Institute Genomics Platform"/>
            <consortium name="The Broad Institute Genome Sequencing Center for Infectious Disease"/>
            <person name="Wu L."/>
            <person name="Ma J."/>
        </authorList>
    </citation>
    <scope>NUCLEOTIDE SEQUENCE [LARGE SCALE GENOMIC DNA]</scope>
    <source>
        <strain evidence="4 5">JCM 4395</strain>
    </source>
</reference>
<feature type="domain" description="SH3b" evidence="3">
    <location>
        <begin position="102"/>
        <end position="172"/>
    </location>
</feature>
<dbReference type="SMART" id="SM00287">
    <property type="entry name" value="SH3b"/>
    <property type="match status" value="1"/>
</dbReference>
<proteinExistence type="predicted"/>
<feature type="region of interest" description="Disordered" evidence="1">
    <location>
        <begin position="33"/>
        <end position="74"/>
    </location>
</feature>
<evidence type="ECO:0000256" key="1">
    <source>
        <dbReference type="SAM" id="MobiDB-lite"/>
    </source>
</evidence>
<feature type="chain" id="PRO_5046490824" description="SH3b domain-containing protein" evidence="2">
    <location>
        <begin position="29"/>
        <end position="177"/>
    </location>
</feature>
<dbReference type="Proteomes" id="UP001501777">
    <property type="component" value="Unassembled WGS sequence"/>
</dbReference>
<dbReference type="RefSeq" id="WP_344405577.1">
    <property type="nucleotide sequence ID" value="NZ_BAAASG010000023.1"/>
</dbReference>
<keyword evidence="2" id="KW-0732">Signal</keyword>
<evidence type="ECO:0000313" key="4">
    <source>
        <dbReference type="EMBL" id="GAA2516037.1"/>
    </source>
</evidence>
<gene>
    <name evidence="4" type="ORF">GCM10010276_76230</name>
</gene>
<comment type="caution">
    <text evidence="4">The sequence shown here is derived from an EMBL/GenBank/DDBJ whole genome shotgun (WGS) entry which is preliminary data.</text>
</comment>
<feature type="signal peptide" evidence="2">
    <location>
        <begin position="1"/>
        <end position="28"/>
    </location>
</feature>
<dbReference type="Gene3D" id="2.30.30.40">
    <property type="entry name" value="SH3 Domains"/>
    <property type="match status" value="1"/>
</dbReference>
<evidence type="ECO:0000259" key="3">
    <source>
        <dbReference type="SMART" id="SM00287"/>
    </source>
</evidence>
<feature type="compositionally biased region" description="Basic residues" evidence="1">
    <location>
        <begin position="64"/>
        <end position="74"/>
    </location>
</feature>
<name>A0ABN3N7R9_STRLO</name>
<sequence>MIRRSLRSGLVAAFAVVAVFPVAAVASAGPAPQQAHALNSTPPQISVPAWQPAPTPSTLPAKPKAPKAPKCHHGRHHAKGRAARHHRHHRHVHGVRHIVRNHTWGNVATHRLPLNVRSGPGTGYRVVGSRAVGSSVAITCKVRGSNVRGNHRWYRLTHHRGWVSARYVHNLGTVRWC</sequence>
<accession>A0ABN3N7R9</accession>
<keyword evidence="5" id="KW-1185">Reference proteome</keyword>
<organism evidence="4 5">
    <name type="scientific">Streptomyces longisporus</name>
    <dbReference type="NCBI Taxonomy" id="1948"/>
    <lineage>
        <taxon>Bacteria</taxon>
        <taxon>Bacillati</taxon>
        <taxon>Actinomycetota</taxon>
        <taxon>Actinomycetes</taxon>
        <taxon>Kitasatosporales</taxon>
        <taxon>Streptomycetaceae</taxon>
        <taxon>Streptomyces</taxon>
    </lineage>
</organism>
<dbReference type="Pfam" id="PF08239">
    <property type="entry name" value="SH3_3"/>
    <property type="match status" value="1"/>
</dbReference>